<evidence type="ECO:0000313" key="2">
    <source>
        <dbReference type="EMBL" id="PYH87430.1"/>
    </source>
</evidence>
<dbReference type="STRING" id="1448320.A0A319CRY1"/>
<proteinExistence type="predicted"/>
<feature type="region of interest" description="Disordered" evidence="1">
    <location>
        <begin position="1"/>
        <end position="46"/>
    </location>
</feature>
<dbReference type="VEuPathDB" id="FungiDB:BO71DRAFT_489576"/>
<dbReference type="Proteomes" id="UP000247810">
    <property type="component" value="Unassembled WGS sequence"/>
</dbReference>
<evidence type="ECO:0000313" key="3">
    <source>
        <dbReference type="Proteomes" id="UP000247810"/>
    </source>
</evidence>
<protein>
    <submittedName>
        <fullName evidence="2">Uncharacterized protein</fullName>
    </submittedName>
</protein>
<feature type="compositionally biased region" description="Basic and acidic residues" evidence="1">
    <location>
        <begin position="226"/>
        <end position="236"/>
    </location>
</feature>
<accession>A0A319CRY1</accession>
<feature type="compositionally biased region" description="Low complexity" evidence="1">
    <location>
        <begin position="119"/>
        <end position="132"/>
    </location>
</feature>
<reference evidence="2 3" key="1">
    <citation type="submission" date="2018-02" db="EMBL/GenBank/DDBJ databases">
        <title>The genomes of Aspergillus section Nigri reveals drivers in fungal speciation.</title>
        <authorList>
            <consortium name="DOE Joint Genome Institute"/>
            <person name="Vesth T.C."/>
            <person name="Nybo J."/>
            <person name="Theobald S."/>
            <person name="Brandl J."/>
            <person name="Frisvad J.C."/>
            <person name="Nielsen K.F."/>
            <person name="Lyhne E.K."/>
            <person name="Kogle M.E."/>
            <person name="Kuo A."/>
            <person name="Riley R."/>
            <person name="Clum A."/>
            <person name="Nolan M."/>
            <person name="Lipzen A."/>
            <person name="Salamov A."/>
            <person name="Henrissat B."/>
            <person name="Wiebenga A."/>
            <person name="De vries R.P."/>
            <person name="Grigoriev I.V."/>
            <person name="Mortensen U.H."/>
            <person name="Andersen M.R."/>
            <person name="Baker S.E."/>
        </authorList>
    </citation>
    <scope>NUCLEOTIDE SEQUENCE [LARGE SCALE GENOMIC DNA]</scope>
    <source>
        <strain evidence="2 3">CBS 707.79</strain>
    </source>
</reference>
<dbReference type="OrthoDB" id="5395975at2759"/>
<feature type="non-terminal residue" evidence="2">
    <location>
        <position position="288"/>
    </location>
</feature>
<feature type="compositionally biased region" description="Low complexity" evidence="1">
    <location>
        <begin position="27"/>
        <end position="38"/>
    </location>
</feature>
<organism evidence="2 3">
    <name type="scientific">Aspergillus ellipticus CBS 707.79</name>
    <dbReference type="NCBI Taxonomy" id="1448320"/>
    <lineage>
        <taxon>Eukaryota</taxon>
        <taxon>Fungi</taxon>
        <taxon>Dikarya</taxon>
        <taxon>Ascomycota</taxon>
        <taxon>Pezizomycotina</taxon>
        <taxon>Eurotiomycetes</taxon>
        <taxon>Eurotiomycetidae</taxon>
        <taxon>Eurotiales</taxon>
        <taxon>Aspergillaceae</taxon>
        <taxon>Aspergillus</taxon>
        <taxon>Aspergillus subgen. Circumdati</taxon>
    </lineage>
</organism>
<keyword evidence="3" id="KW-1185">Reference proteome</keyword>
<dbReference type="EMBL" id="KZ826250">
    <property type="protein sequence ID" value="PYH87430.1"/>
    <property type="molecule type" value="Genomic_DNA"/>
</dbReference>
<evidence type="ECO:0000256" key="1">
    <source>
        <dbReference type="SAM" id="MobiDB-lite"/>
    </source>
</evidence>
<name>A0A319CRY1_9EURO</name>
<feature type="compositionally biased region" description="Pro residues" evidence="1">
    <location>
        <begin position="276"/>
        <end position="288"/>
    </location>
</feature>
<gene>
    <name evidence="2" type="ORF">BO71DRAFT_489576</name>
</gene>
<dbReference type="AlphaFoldDB" id="A0A319CRY1"/>
<sequence>MTRDFPRSSSQSVTVRHRPSPSCFKTPARNRQPQAQAPPCRPRRLINRPADAMPQSEVLVHIAAPSTAAHDARYRAQVAAILGFQAFSRQRITLPNHADDLEKLADLRQEHDHAQPNTSPAASHLPSAASPAQQHPSHCDKDSLDTPLSVIPDSQPPPPPESYDEDDLQEIEPPQPSPITRKSPFADAEETCDSPPPPAKRCRLSSPPSGPRKSPQVSKQFPEVPIPKDREKDSHEAPNPNQDAQRIITKSPLTKINKATSPPTAEHTHHHHHHYPPPPPETSSPSPS</sequence>
<feature type="region of interest" description="Disordered" evidence="1">
    <location>
        <begin position="111"/>
        <end position="288"/>
    </location>
</feature>